<name>A0A0S2F4M2_LYSAN</name>
<dbReference type="PATRIC" id="fig|84531.8.peg.322"/>
<protein>
    <submittedName>
        <fullName evidence="11">Sulfatase family protein</fullName>
    </submittedName>
</protein>
<keyword evidence="12" id="KW-1185">Reference proteome</keyword>
<keyword evidence="7 8" id="KW-0472">Membrane</keyword>
<evidence type="ECO:0000259" key="10">
    <source>
        <dbReference type="Pfam" id="PF08019"/>
    </source>
</evidence>
<keyword evidence="6 8" id="KW-1133">Transmembrane helix</keyword>
<evidence type="ECO:0000256" key="6">
    <source>
        <dbReference type="ARBA" id="ARBA00022989"/>
    </source>
</evidence>
<keyword evidence="3" id="KW-0997">Cell inner membrane</keyword>
<dbReference type="NCBIfam" id="NF028537">
    <property type="entry name" value="P_eth_NH2_trans"/>
    <property type="match status" value="1"/>
</dbReference>
<organism evidence="11 12">
    <name type="scientific">Lysobacter antibioticus</name>
    <dbReference type="NCBI Taxonomy" id="84531"/>
    <lineage>
        <taxon>Bacteria</taxon>
        <taxon>Pseudomonadati</taxon>
        <taxon>Pseudomonadota</taxon>
        <taxon>Gammaproteobacteria</taxon>
        <taxon>Lysobacterales</taxon>
        <taxon>Lysobacteraceae</taxon>
        <taxon>Lysobacter</taxon>
    </lineage>
</organism>
<gene>
    <name evidence="11" type="ORF">LA76x_0316</name>
</gene>
<dbReference type="SUPFAM" id="SSF53649">
    <property type="entry name" value="Alkaline phosphatase-like"/>
    <property type="match status" value="1"/>
</dbReference>
<dbReference type="GO" id="GO:0009244">
    <property type="term" value="P:lipopolysaccharide core region biosynthetic process"/>
    <property type="evidence" value="ECO:0007669"/>
    <property type="project" value="TreeGrafter"/>
</dbReference>
<evidence type="ECO:0000313" key="12">
    <source>
        <dbReference type="Proteomes" id="UP000060787"/>
    </source>
</evidence>
<evidence type="ECO:0000259" key="9">
    <source>
        <dbReference type="Pfam" id="PF00884"/>
    </source>
</evidence>
<keyword evidence="2" id="KW-1003">Cell membrane</keyword>
<dbReference type="GO" id="GO:0005886">
    <property type="term" value="C:plasma membrane"/>
    <property type="evidence" value="ECO:0007669"/>
    <property type="project" value="UniProtKB-SubCell"/>
</dbReference>
<reference evidence="11 12" key="1">
    <citation type="journal article" date="2015" name="BMC Genomics">
        <title>Comparative genomics and metabolic profiling of the genus Lysobacter.</title>
        <authorList>
            <person name="de Bruijn I."/>
            <person name="Cheng X."/>
            <person name="de Jager V."/>
            <person name="Exposito R.G."/>
            <person name="Watrous J."/>
            <person name="Patel N."/>
            <person name="Postma J."/>
            <person name="Dorrestein P.C."/>
            <person name="Kobayashi D."/>
            <person name="Raaijmakers J.M."/>
        </authorList>
    </citation>
    <scope>NUCLEOTIDE SEQUENCE [LARGE SCALE GENOMIC DNA]</scope>
    <source>
        <strain evidence="11 12">76</strain>
    </source>
</reference>
<keyword evidence="5 8" id="KW-0812">Transmembrane</keyword>
<dbReference type="InterPro" id="IPR017850">
    <property type="entry name" value="Alkaline_phosphatase_core_sf"/>
</dbReference>
<dbReference type="CDD" id="cd16017">
    <property type="entry name" value="LptA"/>
    <property type="match status" value="1"/>
</dbReference>
<dbReference type="Pfam" id="PF00884">
    <property type="entry name" value="Sulfatase"/>
    <property type="match status" value="1"/>
</dbReference>
<dbReference type="InterPro" id="IPR012549">
    <property type="entry name" value="EptA-like_N"/>
</dbReference>
<accession>A0A0S2F4M2</accession>
<feature type="domain" description="Phosphoethanolamine transferase N-terminal" evidence="10">
    <location>
        <begin position="69"/>
        <end position="215"/>
    </location>
</feature>
<dbReference type="AlphaFoldDB" id="A0A0S2F4M2"/>
<dbReference type="Gene3D" id="3.40.720.10">
    <property type="entry name" value="Alkaline Phosphatase, subunit A"/>
    <property type="match status" value="1"/>
</dbReference>
<dbReference type="InterPro" id="IPR058130">
    <property type="entry name" value="PEA_transf_C"/>
</dbReference>
<dbReference type="STRING" id="84531.LA76x_0316"/>
<feature type="transmembrane region" description="Helical" evidence="8">
    <location>
        <begin position="129"/>
        <end position="150"/>
    </location>
</feature>
<evidence type="ECO:0000256" key="1">
    <source>
        <dbReference type="ARBA" id="ARBA00004429"/>
    </source>
</evidence>
<evidence type="ECO:0000256" key="8">
    <source>
        <dbReference type="SAM" id="Phobius"/>
    </source>
</evidence>
<dbReference type="RefSeq" id="WP_057916276.1">
    <property type="nucleotide sequence ID" value="NZ_CP011129.1"/>
</dbReference>
<evidence type="ECO:0000256" key="3">
    <source>
        <dbReference type="ARBA" id="ARBA00022519"/>
    </source>
</evidence>
<comment type="subcellular location">
    <subcellularLocation>
        <location evidence="1">Cell inner membrane</location>
        <topology evidence="1">Multi-pass membrane protein</topology>
    </subcellularLocation>
</comment>
<sequence>MNAIVRSRLRWPAWFAYRPEASVETIALVASLFFAVFANGAFWRAASAAGALSAGKGAWIAACMFVAIVAITLLLLGVLLNRWTVKPLLTLLLLVTAAAAHFMSQYGVYLDTGMVRNVLQSDGKESGELLSAGLILPMLLYGVLPSLLLWRLKLKPRPLGRAVLVRLGTLSAALAVSVLALMLSFQDVSALMRNHKEIRHLVTPANYLVSLARVALDDSASRVRGRMPIGTDARLVARAPGAKPRLLVLVVGETVRAQNWGLNGYQRQTTPELARIQPINFPDMTACGSSTEVSVPCMFSPYGRENYDKRRIEGSESLLNVLEYAGIQTLWRDNQTGCKNVCKGLAFESFEHDRDPAFCDAERCFDEVMLRGLRERLDVRGGDAVVVLHQLGNHGPSYFRRYPERLRRYTPTCDTNELGRCSREQIVNAYDNAVLATDEFLARTIRYLAGDAGRDTALIYLSDHGESLGENGLYLHGVPYAIAPKTQTRVPMVMWMSPGFSAARGLDLQCLRNESRRPASQDNLFHSVLGLMQVETGVYRKALDLFAPCMPGATAPG</sequence>
<dbReference type="InterPro" id="IPR000917">
    <property type="entry name" value="Sulfatase_N"/>
</dbReference>
<proteinExistence type="predicted"/>
<feature type="transmembrane region" description="Helical" evidence="8">
    <location>
        <begin position="21"/>
        <end position="46"/>
    </location>
</feature>
<evidence type="ECO:0000256" key="4">
    <source>
        <dbReference type="ARBA" id="ARBA00022679"/>
    </source>
</evidence>
<feature type="transmembrane region" description="Helical" evidence="8">
    <location>
        <begin position="58"/>
        <end position="81"/>
    </location>
</feature>
<feature type="transmembrane region" description="Helical" evidence="8">
    <location>
        <begin position="162"/>
        <end position="185"/>
    </location>
</feature>
<feature type="domain" description="Sulfatase N-terminal" evidence="9">
    <location>
        <begin position="246"/>
        <end position="534"/>
    </location>
</feature>
<dbReference type="KEGG" id="lab:LA76x_0316"/>
<dbReference type="PANTHER" id="PTHR30443">
    <property type="entry name" value="INNER MEMBRANE PROTEIN"/>
    <property type="match status" value="1"/>
</dbReference>
<evidence type="ECO:0000256" key="7">
    <source>
        <dbReference type="ARBA" id="ARBA00023136"/>
    </source>
</evidence>
<feature type="transmembrane region" description="Helical" evidence="8">
    <location>
        <begin position="88"/>
        <end position="109"/>
    </location>
</feature>
<dbReference type="PANTHER" id="PTHR30443:SF0">
    <property type="entry name" value="PHOSPHOETHANOLAMINE TRANSFERASE EPTA"/>
    <property type="match status" value="1"/>
</dbReference>
<dbReference type="InterPro" id="IPR040423">
    <property type="entry name" value="PEA_transferase"/>
</dbReference>
<dbReference type="EMBL" id="CP011129">
    <property type="protein sequence ID" value="ALN78478.1"/>
    <property type="molecule type" value="Genomic_DNA"/>
</dbReference>
<dbReference type="Pfam" id="PF08019">
    <property type="entry name" value="EptA_B_N"/>
    <property type="match status" value="1"/>
</dbReference>
<keyword evidence="4" id="KW-0808">Transferase</keyword>
<dbReference type="GO" id="GO:0016776">
    <property type="term" value="F:phosphotransferase activity, phosphate group as acceptor"/>
    <property type="evidence" value="ECO:0007669"/>
    <property type="project" value="TreeGrafter"/>
</dbReference>
<dbReference type="eggNOG" id="COG2194">
    <property type="taxonomic scope" value="Bacteria"/>
</dbReference>
<evidence type="ECO:0000313" key="11">
    <source>
        <dbReference type="EMBL" id="ALN78478.1"/>
    </source>
</evidence>
<evidence type="ECO:0000256" key="5">
    <source>
        <dbReference type="ARBA" id="ARBA00022692"/>
    </source>
</evidence>
<evidence type="ECO:0000256" key="2">
    <source>
        <dbReference type="ARBA" id="ARBA00022475"/>
    </source>
</evidence>
<dbReference type="Proteomes" id="UP000060787">
    <property type="component" value="Chromosome"/>
</dbReference>